<comment type="caution">
    <text evidence="3">The sequence shown here is derived from an EMBL/GenBank/DDBJ whole genome shotgun (WGS) entry which is preliminary data.</text>
</comment>
<evidence type="ECO:0000256" key="1">
    <source>
        <dbReference type="SAM" id="MobiDB-lite"/>
    </source>
</evidence>
<dbReference type="EMBL" id="VFSV01000010">
    <property type="protein sequence ID" value="TRD21689.1"/>
    <property type="molecule type" value="Genomic_DNA"/>
</dbReference>
<dbReference type="Proteomes" id="UP000318590">
    <property type="component" value="Unassembled WGS sequence"/>
</dbReference>
<reference evidence="3 4" key="1">
    <citation type="submission" date="2019-06" db="EMBL/GenBank/DDBJ databases">
        <title>Paenimaribius caenipelagi gen. nov., sp. nov., isolated from a tidal flat.</title>
        <authorList>
            <person name="Yoon J.-H."/>
        </authorList>
    </citation>
    <scope>NUCLEOTIDE SEQUENCE [LARGE SCALE GENOMIC DNA]</scope>
    <source>
        <strain evidence="3 4">JBTF-M29</strain>
    </source>
</reference>
<gene>
    <name evidence="3" type="ORF">FEV53_08080</name>
</gene>
<evidence type="ECO:0000256" key="2">
    <source>
        <dbReference type="SAM" id="SignalP"/>
    </source>
</evidence>
<keyword evidence="4" id="KW-1185">Reference proteome</keyword>
<proteinExistence type="predicted"/>
<sequence>MIKYAVLLVTALSIAAPVYAGPNRQMVLKVERISKRYDIPVNFNTLTTAQAAALVMLVESGGRRRTSNSEIRQKGRAIMNNPDFAD</sequence>
<keyword evidence="2" id="KW-0732">Signal</keyword>
<feature type="signal peptide" evidence="2">
    <location>
        <begin position="1"/>
        <end position="20"/>
    </location>
</feature>
<dbReference type="OrthoDB" id="7659287at2"/>
<protein>
    <submittedName>
        <fullName evidence="3">Uncharacterized protein</fullName>
    </submittedName>
</protein>
<name>A0A547Q5P0_9RHOB</name>
<feature type="chain" id="PRO_5021855836" evidence="2">
    <location>
        <begin position="21"/>
        <end position="86"/>
    </location>
</feature>
<accession>A0A547Q5P0</accession>
<evidence type="ECO:0000313" key="3">
    <source>
        <dbReference type="EMBL" id="TRD21689.1"/>
    </source>
</evidence>
<dbReference type="AlphaFoldDB" id="A0A547Q5P0"/>
<evidence type="ECO:0000313" key="4">
    <source>
        <dbReference type="Proteomes" id="UP000318590"/>
    </source>
</evidence>
<feature type="region of interest" description="Disordered" evidence="1">
    <location>
        <begin position="66"/>
        <end position="86"/>
    </location>
</feature>
<dbReference type="RefSeq" id="WP_142834298.1">
    <property type="nucleotide sequence ID" value="NZ_VFSV01000010.1"/>
</dbReference>
<organism evidence="3 4">
    <name type="scientific">Palleronia caenipelagi</name>
    <dbReference type="NCBI Taxonomy" id="2489174"/>
    <lineage>
        <taxon>Bacteria</taxon>
        <taxon>Pseudomonadati</taxon>
        <taxon>Pseudomonadota</taxon>
        <taxon>Alphaproteobacteria</taxon>
        <taxon>Rhodobacterales</taxon>
        <taxon>Roseobacteraceae</taxon>
        <taxon>Palleronia</taxon>
    </lineage>
</organism>